<dbReference type="HOGENOM" id="CLU_327903_0_0_1"/>
<feature type="region of interest" description="Disordered" evidence="2">
    <location>
        <begin position="688"/>
        <end position="717"/>
    </location>
</feature>
<dbReference type="Pfam" id="PF21639">
    <property type="entry name" value="ORC5_lid"/>
    <property type="match status" value="1"/>
</dbReference>
<evidence type="ECO:0000256" key="1">
    <source>
        <dbReference type="ARBA" id="ARBA00007865"/>
    </source>
</evidence>
<dbReference type="AlphaFoldDB" id="E4ZQB3"/>
<evidence type="ECO:0000256" key="2">
    <source>
        <dbReference type="SAM" id="MobiDB-lite"/>
    </source>
</evidence>
<evidence type="ECO:0000313" key="6">
    <source>
        <dbReference type="EMBL" id="CBX93588.1"/>
    </source>
</evidence>
<dbReference type="Pfam" id="PF04199">
    <property type="entry name" value="Cyclase"/>
    <property type="match status" value="1"/>
</dbReference>
<dbReference type="GO" id="GO:0004061">
    <property type="term" value="F:arylformamidase activity"/>
    <property type="evidence" value="ECO:0007669"/>
    <property type="project" value="InterPro"/>
</dbReference>
<evidence type="ECO:0000259" key="3">
    <source>
        <dbReference type="Pfam" id="PF13191"/>
    </source>
</evidence>
<dbReference type="InterPro" id="IPR041664">
    <property type="entry name" value="AAA_16"/>
</dbReference>
<sequence length="877" mass="97307">MTDTKSTTGQRLTQIKDFLTMNKTATTIPWDPNSTIFPTRKELPQIAGAPAEAAWVWGDDDNIGRLNLLTPSRVAAAAKEIRSGEIVPVNLPLNVPGTPAFGREVFQHEIKTLVEGIAYDDIYHLNTQSGTQWDGFRHFAHVPSGSFYNGASAKGSDITGPTANHKCSIHHWAEHGIAGRGILLDYRGYAHKKGINYDPFDYYPISWEELYQCGKDQGVDIRPAAQGGDIKLGDMLFIRSGWKEAYDSKSDEERTRAATRHGSGKDGEDGLRYAGVSQEQKILDWLHDCYFASVAGDAPAFEAWPTHEDYHLHEYILALWGMPLGEMLDLEKLAKTCREKNRWFFFFSSAPANCPVHVCSRLRQVKGSATQLAQPSRPNASPSRQTATHLNVMLPEEIIAQLNAEFQCREEQIQHLAALYAAHLPSPPFVNIYGLTATGKSTLLRSYFQLSRIAHTIVNVRECITIRHVLERVVVASLDALDETSKERIDRRPYARTENLSALCVNLGKLLDGRGKFVLVLDAVDKLREGGIPNLSLILTTTLALSPSILHSTTIASIPFPPYDRTQLLTILGAHPPKIFESPPSLEQFPDYTPDLAAEDDAWLWSRFLQAAYDSLSKHTGRDLTSFKRCATRLWRPFVEPFVCCQFGTLDFSRLMVNRHHLFQLHDWALDRIITSIDNPSNTTLATATATATATAPATTSTEPPPRTPSKTRGVPTKLPLQHLPYYTTHLLIAAYLASYNPARTDTTYFMKHTDKRKNRRRGGAASLSTVTGKRSGTKHRKISRHLLTPSPFPLDRLLAIFRALLQDGGVPQVADLLTQVATLGSLRLLVRAGGVGSGDALEAGGRWRVNFSWEYARALGRSVGIEVGEYLVGGVD</sequence>
<dbReference type="OrthoDB" id="5396at2759"/>
<evidence type="ECO:0000259" key="4">
    <source>
        <dbReference type="Pfam" id="PF14630"/>
    </source>
</evidence>
<dbReference type="SUPFAM" id="SSF102198">
    <property type="entry name" value="Putative cyclase"/>
    <property type="match status" value="1"/>
</dbReference>
<dbReference type="InterPro" id="IPR027417">
    <property type="entry name" value="P-loop_NTPase"/>
</dbReference>
<keyword evidence="7" id="KW-1185">Reference proteome</keyword>
<dbReference type="InterPro" id="IPR007325">
    <property type="entry name" value="KFase/CYL"/>
</dbReference>
<dbReference type="InterPro" id="IPR048866">
    <property type="entry name" value="ORC5_lid"/>
</dbReference>
<dbReference type="InterPro" id="IPR047088">
    <property type="entry name" value="ORC5_C"/>
</dbReference>
<dbReference type="Gene3D" id="3.40.50.300">
    <property type="entry name" value="P-loop containing nucleotide triphosphate hydrolases"/>
    <property type="match status" value="1"/>
</dbReference>
<dbReference type="EMBL" id="FP929116">
    <property type="protein sequence ID" value="CBX93588.1"/>
    <property type="molecule type" value="Genomic_DNA"/>
</dbReference>
<accession>E4ZQB3</accession>
<feature type="domain" description="Origin recognition complex subunit 5 C-terminal" evidence="4">
    <location>
        <begin position="724"/>
        <end position="872"/>
    </location>
</feature>
<dbReference type="InterPro" id="IPR037175">
    <property type="entry name" value="KFase_sf"/>
</dbReference>
<feature type="compositionally biased region" description="Low complexity" evidence="2">
    <location>
        <begin position="688"/>
        <end position="702"/>
    </location>
</feature>
<feature type="region of interest" description="Disordered" evidence="2">
    <location>
        <begin position="755"/>
        <end position="781"/>
    </location>
</feature>
<protein>
    <submittedName>
        <fullName evidence="6">Predicted protein</fullName>
    </submittedName>
</protein>
<dbReference type="Proteomes" id="UP000002668">
    <property type="component" value="Genome"/>
</dbReference>
<dbReference type="VEuPathDB" id="FungiDB:LEMA_P032620.1"/>
<comment type="similarity">
    <text evidence="1">Belongs to the Cyclase 1 superfamily.</text>
</comment>
<gene>
    <name evidence="6" type="ORF">LEMA_P032620.1</name>
</gene>
<dbReference type="PANTHER" id="PTHR34861">
    <property type="match status" value="1"/>
</dbReference>
<dbReference type="Pfam" id="PF13191">
    <property type="entry name" value="AAA_16"/>
    <property type="match status" value="1"/>
</dbReference>
<dbReference type="eggNOG" id="KOG2543">
    <property type="taxonomic scope" value="Eukaryota"/>
</dbReference>
<name>E4ZQB3_LEPMJ</name>
<organism evidence="7">
    <name type="scientific">Leptosphaeria maculans (strain JN3 / isolate v23.1.3 / race Av1-4-5-6-7-8)</name>
    <name type="common">Blackleg fungus</name>
    <name type="synonym">Phoma lingam</name>
    <dbReference type="NCBI Taxonomy" id="985895"/>
    <lineage>
        <taxon>Eukaryota</taxon>
        <taxon>Fungi</taxon>
        <taxon>Dikarya</taxon>
        <taxon>Ascomycota</taxon>
        <taxon>Pezizomycotina</taxon>
        <taxon>Dothideomycetes</taxon>
        <taxon>Pleosporomycetidae</taxon>
        <taxon>Pleosporales</taxon>
        <taxon>Pleosporineae</taxon>
        <taxon>Leptosphaeriaceae</taxon>
        <taxon>Plenodomus</taxon>
        <taxon>Plenodomus lingam/Leptosphaeria maculans species complex</taxon>
    </lineage>
</organism>
<dbReference type="SUPFAM" id="SSF52540">
    <property type="entry name" value="P-loop containing nucleoside triphosphate hydrolases"/>
    <property type="match status" value="1"/>
</dbReference>
<reference evidence="7" key="1">
    <citation type="journal article" date="2011" name="Nat. Commun.">
        <title>Effector diversification within compartments of the Leptosphaeria maculans genome affected by Repeat-Induced Point mutations.</title>
        <authorList>
            <person name="Rouxel T."/>
            <person name="Grandaubert J."/>
            <person name="Hane J.K."/>
            <person name="Hoede C."/>
            <person name="van de Wouw A.P."/>
            <person name="Couloux A."/>
            <person name="Dominguez V."/>
            <person name="Anthouard V."/>
            <person name="Bally P."/>
            <person name="Bourras S."/>
            <person name="Cozijnsen A.J."/>
            <person name="Ciuffetti L.M."/>
            <person name="Degrave A."/>
            <person name="Dilmaghani A."/>
            <person name="Duret L."/>
            <person name="Fudal I."/>
            <person name="Goodwin S.B."/>
            <person name="Gout L."/>
            <person name="Glaser N."/>
            <person name="Linglin J."/>
            <person name="Kema G.H.J."/>
            <person name="Lapalu N."/>
            <person name="Lawrence C.B."/>
            <person name="May K."/>
            <person name="Meyer M."/>
            <person name="Ollivier B."/>
            <person name="Poulain J."/>
            <person name="Schoch C.L."/>
            <person name="Simon A."/>
            <person name="Spatafora J.W."/>
            <person name="Stachowiak A."/>
            <person name="Turgeon B.G."/>
            <person name="Tyler B.M."/>
            <person name="Vincent D."/>
            <person name="Weissenbach J."/>
            <person name="Amselem J."/>
            <person name="Quesneville H."/>
            <person name="Oliver R.P."/>
            <person name="Wincker P."/>
            <person name="Balesdent M.-H."/>
            <person name="Howlett B.J."/>
        </authorList>
    </citation>
    <scope>NUCLEOTIDE SEQUENCE [LARGE SCALE GENOMIC DNA]</scope>
    <source>
        <strain evidence="7">JN3 / isolate v23.1.3 / race Av1-4-5-6-7-8</strain>
    </source>
</reference>
<dbReference type="PANTHER" id="PTHR34861:SF10">
    <property type="entry name" value="CYCLASE"/>
    <property type="match status" value="1"/>
</dbReference>
<dbReference type="Pfam" id="PF14630">
    <property type="entry name" value="ORC5_C"/>
    <property type="match status" value="1"/>
</dbReference>
<feature type="region of interest" description="Disordered" evidence="2">
    <location>
        <begin position="249"/>
        <end position="271"/>
    </location>
</feature>
<evidence type="ECO:0000259" key="5">
    <source>
        <dbReference type="Pfam" id="PF21639"/>
    </source>
</evidence>
<dbReference type="InParanoid" id="E4ZQB3"/>
<dbReference type="STRING" id="985895.E4ZQB3"/>
<feature type="domain" description="ORC5 lid" evidence="5">
    <location>
        <begin position="605"/>
        <end position="664"/>
    </location>
</feature>
<dbReference type="GO" id="GO:0019441">
    <property type="term" value="P:L-tryptophan catabolic process to kynurenine"/>
    <property type="evidence" value="ECO:0007669"/>
    <property type="project" value="InterPro"/>
</dbReference>
<dbReference type="Gene3D" id="3.50.30.50">
    <property type="entry name" value="Putative cyclase"/>
    <property type="match status" value="1"/>
</dbReference>
<feature type="domain" description="Orc1-like AAA ATPase" evidence="3">
    <location>
        <begin position="405"/>
        <end position="540"/>
    </location>
</feature>
<evidence type="ECO:0000313" key="7">
    <source>
        <dbReference type="Proteomes" id="UP000002668"/>
    </source>
</evidence>
<proteinExistence type="inferred from homology"/>